<protein>
    <submittedName>
        <fullName evidence="5">Outer membrane protein OmpA-like peptidoglycan-associated protein</fullName>
    </submittedName>
</protein>
<feature type="chain" id="PRO_5030624030" evidence="3">
    <location>
        <begin position="20"/>
        <end position="409"/>
    </location>
</feature>
<evidence type="ECO:0000256" key="3">
    <source>
        <dbReference type="SAM" id="SignalP"/>
    </source>
</evidence>
<dbReference type="CDD" id="cd07185">
    <property type="entry name" value="OmpA_C-like"/>
    <property type="match status" value="1"/>
</dbReference>
<dbReference type="SUPFAM" id="SSF103088">
    <property type="entry name" value="OmpA-like"/>
    <property type="match status" value="1"/>
</dbReference>
<organism evidence="5 6">
    <name type="scientific">Alloprevotella rava</name>
    <dbReference type="NCBI Taxonomy" id="671218"/>
    <lineage>
        <taxon>Bacteria</taxon>
        <taxon>Pseudomonadati</taxon>
        <taxon>Bacteroidota</taxon>
        <taxon>Bacteroidia</taxon>
        <taxon>Bacteroidales</taxon>
        <taxon>Prevotellaceae</taxon>
        <taxon>Alloprevotella</taxon>
    </lineage>
</organism>
<dbReference type="InterPro" id="IPR050330">
    <property type="entry name" value="Bact_OuterMem_StrucFunc"/>
</dbReference>
<dbReference type="PANTHER" id="PTHR30329">
    <property type="entry name" value="STATOR ELEMENT OF FLAGELLAR MOTOR COMPLEX"/>
    <property type="match status" value="1"/>
</dbReference>
<evidence type="ECO:0000259" key="4">
    <source>
        <dbReference type="PROSITE" id="PS51123"/>
    </source>
</evidence>
<reference evidence="5 6" key="1">
    <citation type="submission" date="2020-08" db="EMBL/GenBank/DDBJ databases">
        <title>Genomic Encyclopedia of Type Strains, Phase IV (KMG-IV): sequencing the most valuable type-strain genomes for metagenomic binning, comparative biology and taxonomic classification.</title>
        <authorList>
            <person name="Goeker M."/>
        </authorList>
    </citation>
    <scope>NUCLEOTIDE SEQUENCE [LARGE SCALE GENOMIC DNA]</scope>
    <source>
        <strain evidence="5 6">DSM 22548</strain>
    </source>
</reference>
<dbReference type="InterPro" id="IPR006665">
    <property type="entry name" value="OmpA-like"/>
</dbReference>
<dbReference type="Gene3D" id="1.20.5.1700">
    <property type="match status" value="1"/>
</dbReference>
<feature type="domain" description="OmpA-like" evidence="4">
    <location>
        <begin position="298"/>
        <end position="409"/>
    </location>
</feature>
<feature type="coiled-coil region" evidence="2">
    <location>
        <begin position="250"/>
        <end position="291"/>
    </location>
</feature>
<keyword evidence="3" id="KW-0732">Signal</keyword>
<evidence type="ECO:0000313" key="5">
    <source>
        <dbReference type="EMBL" id="MBB3703372.1"/>
    </source>
</evidence>
<dbReference type="GO" id="GO:0016020">
    <property type="term" value="C:membrane"/>
    <property type="evidence" value="ECO:0007669"/>
    <property type="project" value="UniProtKB-UniRule"/>
</dbReference>
<evidence type="ECO:0000256" key="1">
    <source>
        <dbReference type="PROSITE-ProRule" id="PRU00473"/>
    </source>
</evidence>
<dbReference type="PROSITE" id="PS51123">
    <property type="entry name" value="OMPA_2"/>
    <property type="match status" value="1"/>
</dbReference>
<dbReference type="Proteomes" id="UP000541425">
    <property type="component" value="Unassembled WGS sequence"/>
</dbReference>
<keyword evidence="2" id="KW-0175">Coiled coil</keyword>
<dbReference type="Gene3D" id="3.30.1330.60">
    <property type="entry name" value="OmpA-like domain"/>
    <property type="match status" value="1"/>
</dbReference>
<sequence>MRKLFTLIAASAMVLGANAQGYEGNKFFDNWSFGVEGGVNTATTALHQVSGSNKAWKQGAFFGGMRAIAGVELTKQIAPAFGIAVQDRAAFNWTDSKTVVDYNDLVLLAKLNFMNFFGGYTGTPRTFELEGVFGGGWRYYFNKNANYINNSWVNKYEKTDGTGRNDFIAKAGLNLLFNLGEKKAWTIAVKPAIVWDLDYFSYRGNDPYNGARFNMHHSNVEIMAGLTYHFKSSNGAHHFTIVTPRDQAEIDGLNARINDLRGQLADKDAQLDAANRQIADLQNQLNDCRNQKPVVKVKEDTKRLMESAVTFRQGKSIIDASQMPNVERVAIYLKNHPEATASIKGYASPEGPLDLNKRLAVARANAVKTMLVNKYKIAANRLNAEGQGIGNMFSEPEWNRVAISTIIEK</sequence>
<proteinExistence type="predicted"/>
<gene>
    <name evidence="5" type="ORF">FHS60_001854</name>
</gene>
<dbReference type="RefSeq" id="WP_244957477.1">
    <property type="nucleotide sequence ID" value="NZ_JACICA010000011.1"/>
</dbReference>
<feature type="signal peptide" evidence="3">
    <location>
        <begin position="1"/>
        <end position="19"/>
    </location>
</feature>
<dbReference type="InterPro" id="IPR036737">
    <property type="entry name" value="OmpA-like_sf"/>
</dbReference>
<comment type="caution">
    <text evidence="5">The sequence shown here is derived from an EMBL/GenBank/DDBJ whole genome shotgun (WGS) entry which is preliminary data.</text>
</comment>
<dbReference type="Pfam" id="PF00691">
    <property type="entry name" value="OmpA"/>
    <property type="match status" value="1"/>
</dbReference>
<dbReference type="PANTHER" id="PTHR30329:SF21">
    <property type="entry name" value="LIPOPROTEIN YIAD-RELATED"/>
    <property type="match status" value="1"/>
</dbReference>
<name>A0A7W5UKW6_9BACT</name>
<dbReference type="EMBL" id="JACICA010000011">
    <property type="protein sequence ID" value="MBB3703372.1"/>
    <property type="molecule type" value="Genomic_DNA"/>
</dbReference>
<dbReference type="AlphaFoldDB" id="A0A7W5UKW6"/>
<evidence type="ECO:0000256" key="2">
    <source>
        <dbReference type="SAM" id="Coils"/>
    </source>
</evidence>
<accession>A0A7W5UKW6</accession>
<evidence type="ECO:0000313" key="6">
    <source>
        <dbReference type="Proteomes" id="UP000541425"/>
    </source>
</evidence>
<keyword evidence="1" id="KW-0472">Membrane</keyword>